<dbReference type="PROSITE" id="PS51257">
    <property type="entry name" value="PROKAR_LIPOPROTEIN"/>
    <property type="match status" value="1"/>
</dbReference>
<accession>A0A328X317</accession>
<evidence type="ECO:0000313" key="2">
    <source>
        <dbReference type="EMBL" id="RAR50947.1"/>
    </source>
</evidence>
<keyword evidence="3" id="KW-1185">Reference proteome</keyword>
<dbReference type="Pfam" id="PF13905">
    <property type="entry name" value="Thioredoxin_8"/>
    <property type="match status" value="1"/>
</dbReference>
<feature type="domain" description="Thioredoxin-like fold" evidence="1">
    <location>
        <begin position="360"/>
        <end position="451"/>
    </location>
</feature>
<dbReference type="SUPFAM" id="SSF52833">
    <property type="entry name" value="Thioredoxin-like"/>
    <property type="match status" value="1"/>
</dbReference>
<proteinExistence type="predicted"/>
<protein>
    <submittedName>
        <fullName evidence="2">Thioredoxin-like protein</fullName>
    </submittedName>
</protein>
<organism evidence="2 3">
    <name type="scientific">Flavobacterium lacus</name>
    <dbReference type="NCBI Taxonomy" id="1353778"/>
    <lineage>
        <taxon>Bacteria</taxon>
        <taxon>Pseudomonadati</taxon>
        <taxon>Bacteroidota</taxon>
        <taxon>Flavobacteriia</taxon>
        <taxon>Flavobacteriales</taxon>
        <taxon>Flavobacteriaceae</taxon>
        <taxon>Flavobacterium</taxon>
    </lineage>
</organism>
<evidence type="ECO:0000259" key="1">
    <source>
        <dbReference type="Pfam" id="PF13905"/>
    </source>
</evidence>
<dbReference type="Gene3D" id="3.40.30.10">
    <property type="entry name" value="Glutaredoxin"/>
    <property type="match status" value="1"/>
</dbReference>
<reference evidence="2 3" key="1">
    <citation type="submission" date="2018-06" db="EMBL/GenBank/DDBJ databases">
        <title>Genomic Encyclopedia of Type Strains, Phase III (KMG-III): the genomes of soil and plant-associated and newly described type strains.</title>
        <authorList>
            <person name="Whitman W."/>
        </authorList>
    </citation>
    <scope>NUCLEOTIDE SEQUENCE [LARGE SCALE GENOMIC DNA]</scope>
    <source>
        <strain evidence="2 3">CGMCC 1.12504</strain>
    </source>
</reference>
<comment type="caution">
    <text evidence="2">The sequence shown here is derived from an EMBL/GenBank/DDBJ whole genome shotgun (WGS) entry which is preliminary data.</text>
</comment>
<name>A0A328X317_9FLAO</name>
<dbReference type="AlphaFoldDB" id="A0A328X317"/>
<dbReference type="Proteomes" id="UP000249518">
    <property type="component" value="Unassembled WGS sequence"/>
</dbReference>
<dbReference type="OrthoDB" id="1146847at2"/>
<sequence length="468" mass="55009">MIAYSKKILSFLPISILFVVIGCQKEFDKDNYTAYFGGEVINPKSNFVLFLKDDEVIDTLFLDKNNRFIKKFDSLTPGLYTFKHEPEYQYVYFDKNDSLMVRINPIEFDESIVFCGRGDEKNNFLMELYLKNEDDKNKMFDVFDYDVDKFISNCDSSYDSKAKFYNSKKEKIKWNDDFDLYAKTMLKFHHFSKKEIYPMAHKMRTGANVANKLPANYYNHRNEVDFNNKSLVNYSPFVRYLTHFLGNVSFSQPISSNLEDEDLVQHIHKLNIADTLFKNEKIKNRILDNIAFSYLLEDQNIVNNQKFLARYNQLSTDKGKQNEINKIGSSIQYLSLGNDLPAVTLIDLNGNKINSQTILNKKTVIFFWTENAESHLLAVHKKALDFHKNNPDYQFVAINIDEDQTKWKKVLENHRFGTINEFRADNFEELKDKWVITKLHRTIILDETGKIHNGFVNLFDVKFAENLK</sequence>
<evidence type="ECO:0000313" key="3">
    <source>
        <dbReference type="Proteomes" id="UP000249518"/>
    </source>
</evidence>
<dbReference type="EMBL" id="QLSV01000001">
    <property type="protein sequence ID" value="RAR50947.1"/>
    <property type="molecule type" value="Genomic_DNA"/>
</dbReference>
<dbReference type="InterPro" id="IPR012336">
    <property type="entry name" value="Thioredoxin-like_fold"/>
</dbReference>
<gene>
    <name evidence="2" type="ORF">B0I10_101118</name>
</gene>
<dbReference type="InterPro" id="IPR036249">
    <property type="entry name" value="Thioredoxin-like_sf"/>
</dbReference>